<name>A0A9N9G2Q4_9GLOM</name>
<proteinExistence type="predicted"/>
<accession>A0A9N9G2Q4</accession>
<dbReference type="AlphaFoldDB" id="A0A9N9G2Q4"/>
<comment type="caution">
    <text evidence="1">The sequence shown here is derived from an EMBL/GenBank/DDBJ whole genome shotgun (WGS) entry which is preliminary data.</text>
</comment>
<protein>
    <submittedName>
        <fullName evidence="1">8826_t:CDS:1</fullName>
    </submittedName>
</protein>
<organism evidence="1 2">
    <name type="scientific">Paraglomus brasilianum</name>
    <dbReference type="NCBI Taxonomy" id="144538"/>
    <lineage>
        <taxon>Eukaryota</taxon>
        <taxon>Fungi</taxon>
        <taxon>Fungi incertae sedis</taxon>
        <taxon>Mucoromycota</taxon>
        <taxon>Glomeromycotina</taxon>
        <taxon>Glomeromycetes</taxon>
        <taxon>Paraglomerales</taxon>
        <taxon>Paraglomeraceae</taxon>
        <taxon>Paraglomus</taxon>
    </lineage>
</organism>
<reference evidence="1" key="1">
    <citation type="submission" date="2021-06" db="EMBL/GenBank/DDBJ databases">
        <authorList>
            <person name="Kallberg Y."/>
            <person name="Tangrot J."/>
            <person name="Rosling A."/>
        </authorList>
    </citation>
    <scope>NUCLEOTIDE SEQUENCE</scope>
    <source>
        <strain evidence="1">BR232B</strain>
    </source>
</reference>
<gene>
    <name evidence="1" type="ORF">PBRASI_LOCUS6219</name>
</gene>
<keyword evidence="2" id="KW-1185">Reference proteome</keyword>
<dbReference type="Proteomes" id="UP000789739">
    <property type="component" value="Unassembled WGS sequence"/>
</dbReference>
<sequence length="357" mass="40473">MNIWFKYEGEPVEISFKGKNVNALKEQIKTKLKNQLGKFDIDQITLRAPGEHESLCAEMLIDEGFVTTYNEPVVVEKNCEKRFHIQCYDNEGLPLDKFQQFTMCDNEDFRQFLKRVEARGLEDIEDNDKIITSFKNIQANKFYRISASYLKAVKNGVMWTQVEDVALEDETRLAVANIITKTLKSPVIDFPNRVMHDEAGQAIMEWDGIFLCCNKVFLCESKHKMTEEKIATLVKRLGEFPNKLEVTKDFEFKKLLGMEYIGVACATFFPKELRQKCVDKLGLVVAYPGGGRYCVEVPAKIYGLAGENPEQVATTIAKSPGVSKVLTAIWAWYIGSVCSTCNCGSENAQLYTLVGLK</sequence>
<dbReference type="OrthoDB" id="2413362at2759"/>
<evidence type="ECO:0000313" key="2">
    <source>
        <dbReference type="Proteomes" id="UP000789739"/>
    </source>
</evidence>
<evidence type="ECO:0000313" key="1">
    <source>
        <dbReference type="EMBL" id="CAG8573300.1"/>
    </source>
</evidence>
<dbReference type="EMBL" id="CAJVPI010000802">
    <property type="protein sequence ID" value="CAG8573300.1"/>
    <property type="molecule type" value="Genomic_DNA"/>
</dbReference>